<dbReference type="RefSeq" id="WP_109430962.1">
    <property type="nucleotide sequence ID" value="NZ_MPDK01000016.1"/>
</dbReference>
<dbReference type="PRINTS" id="PR00469">
    <property type="entry name" value="PNDRDTASEII"/>
</dbReference>
<evidence type="ECO:0000313" key="7">
    <source>
        <dbReference type="Proteomes" id="UP000245380"/>
    </source>
</evidence>
<dbReference type="InterPro" id="IPR023753">
    <property type="entry name" value="FAD/NAD-binding_dom"/>
</dbReference>
<comment type="caution">
    <text evidence="6">The sequence shown here is derived from an EMBL/GenBank/DDBJ whole genome shotgun (WGS) entry which is preliminary data.</text>
</comment>
<evidence type="ECO:0000313" key="6">
    <source>
        <dbReference type="EMBL" id="PWI57220.1"/>
    </source>
</evidence>
<evidence type="ECO:0000256" key="2">
    <source>
        <dbReference type="ARBA" id="ARBA00011738"/>
    </source>
</evidence>
<dbReference type="InterPro" id="IPR050097">
    <property type="entry name" value="Ferredoxin-NADP_redctase_2"/>
</dbReference>
<keyword evidence="7" id="KW-1185">Reference proteome</keyword>
<dbReference type="InterPro" id="IPR036188">
    <property type="entry name" value="FAD/NAD-bd_sf"/>
</dbReference>
<dbReference type="Pfam" id="PF07992">
    <property type="entry name" value="Pyr_redox_2"/>
    <property type="match status" value="1"/>
</dbReference>
<name>A0A2U3D7F3_SULT2</name>
<gene>
    <name evidence="6" type="ORF">BM613_09520</name>
</gene>
<proteinExistence type="predicted"/>
<keyword evidence="3" id="KW-0285">Flavoprotein</keyword>
<protein>
    <recommendedName>
        <fullName evidence="5">FAD/NAD(P)-binding domain-containing protein</fullName>
    </recommendedName>
</protein>
<dbReference type="OrthoDB" id="2843572at2"/>
<dbReference type="GO" id="GO:0016491">
    <property type="term" value="F:oxidoreductase activity"/>
    <property type="evidence" value="ECO:0007669"/>
    <property type="project" value="UniProtKB-KW"/>
</dbReference>
<sequence>MDVLIIGGGVAGLSCALYTRKAGMKTLVLDQQKSQISQVKAVFNYPGVAQPISGDQWLSEARQQVTQLGGEIVTATVTGFTTKDRPYTVQTEDGQSYTAPYLVLAVNLGYELLTKHDFTLSVNEHVPSKKIRYVNETSFDGKTPYEGIYVAGLLANVPSQSVIAAGQGAFVGVQIASDFLQKPFMWHD</sequence>
<dbReference type="AlphaFoldDB" id="A0A2U3D7F3"/>
<organism evidence="6 7">
    <name type="scientific">Sulfoacidibacillus thermotolerans</name>
    <name type="common">Acidibacillus sulfuroxidans</name>
    <dbReference type="NCBI Taxonomy" id="1765684"/>
    <lineage>
        <taxon>Bacteria</taxon>
        <taxon>Bacillati</taxon>
        <taxon>Bacillota</taxon>
        <taxon>Bacilli</taxon>
        <taxon>Bacillales</taxon>
        <taxon>Alicyclobacillaceae</taxon>
        <taxon>Sulfoacidibacillus</taxon>
    </lineage>
</organism>
<evidence type="ECO:0000259" key="5">
    <source>
        <dbReference type="Pfam" id="PF07992"/>
    </source>
</evidence>
<dbReference type="Proteomes" id="UP000245380">
    <property type="component" value="Unassembled WGS sequence"/>
</dbReference>
<dbReference type="Gene3D" id="3.50.50.60">
    <property type="entry name" value="FAD/NAD(P)-binding domain"/>
    <property type="match status" value="1"/>
</dbReference>
<reference evidence="6 7" key="1">
    <citation type="submission" date="2016-11" db="EMBL/GenBank/DDBJ databases">
        <title>Comparative genomics of Acidibacillus ferroxidans species.</title>
        <authorList>
            <person name="Oliveira G."/>
            <person name="Nunes G."/>
            <person name="Oliveira R."/>
            <person name="Araujo F."/>
            <person name="Salim A."/>
            <person name="Scholte L."/>
            <person name="Morais D."/>
            <person name="Nancucheo I."/>
            <person name="Johnson D.B."/>
            <person name="Grail B."/>
            <person name="Bittencourt J."/>
            <person name="Valadares R."/>
        </authorList>
    </citation>
    <scope>NUCLEOTIDE SEQUENCE [LARGE SCALE GENOMIC DNA]</scope>
    <source>
        <strain evidence="6 7">Y002</strain>
    </source>
</reference>
<evidence type="ECO:0000256" key="3">
    <source>
        <dbReference type="ARBA" id="ARBA00022630"/>
    </source>
</evidence>
<evidence type="ECO:0000256" key="1">
    <source>
        <dbReference type="ARBA" id="ARBA00001974"/>
    </source>
</evidence>
<feature type="domain" description="FAD/NAD(P)-binding" evidence="5">
    <location>
        <begin position="1"/>
        <end position="105"/>
    </location>
</feature>
<dbReference type="EMBL" id="MPDK01000016">
    <property type="protein sequence ID" value="PWI57220.1"/>
    <property type="molecule type" value="Genomic_DNA"/>
</dbReference>
<keyword evidence="4" id="KW-0560">Oxidoreductase</keyword>
<comment type="subunit">
    <text evidence="2">Homodimer.</text>
</comment>
<evidence type="ECO:0000256" key="4">
    <source>
        <dbReference type="ARBA" id="ARBA00023002"/>
    </source>
</evidence>
<dbReference type="PANTHER" id="PTHR48105">
    <property type="entry name" value="THIOREDOXIN REDUCTASE 1-RELATED-RELATED"/>
    <property type="match status" value="1"/>
</dbReference>
<comment type="cofactor">
    <cofactor evidence="1">
        <name>FAD</name>
        <dbReference type="ChEBI" id="CHEBI:57692"/>
    </cofactor>
</comment>
<accession>A0A2U3D7F3</accession>
<dbReference type="SUPFAM" id="SSF51905">
    <property type="entry name" value="FAD/NAD(P)-binding domain"/>
    <property type="match status" value="1"/>
</dbReference>